<dbReference type="PANTHER" id="PTHR43267:SF1">
    <property type="entry name" value="TRNA THREONYLCARBAMOYLADENOSINE DEHYDRATASE"/>
    <property type="match status" value="1"/>
</dbReference>
<dbReference type="InterPro" id="IPR000594">
    <property type="entry name" value="ThiF_NAD_FAD-bd"/>
</dbReference>
<organism evidence="3 4">
    <name type="scientific">Streptomyces violaceusniger</name>
    <dbReference type="NCBI Taxonomy" id="68280"/>
    <lineage>
        <taxon>Bacteria</taxon>
        <taxon>Bacillati</taxon>
        <taxon>Actinomycetota</taxon>
        <taxon>Actinomycetes</taxon>
        <taxon>Kitasatosporales</taxon>
        <taxon>Streptomycetaceae</taxon>
        <taxon>Streptomyces</taxon>
        <taxon>Streptomyces violaceusniger group</taxon>
    </lineage>
</organism>
<dbReference type="EMBL" id="LLZJ01000003">
    <property type="protein sequence ID" value="KUL67119.1"/>
    <property type="molecule type" value="Genomic_DNA"/>
</dbReference>
<sequence>MSRRNSGRPGAPTSWQKKALADLRTIAAEQPDILRVVGAPERTDDGAVAVTIEIDTRGTVRVEGGLTLQPREQFVLRIPPHPLLPPQADVTHTRFLGHPHVLQGHRLCLYLDPAREWNPADGIRSSLDRLWGWLSDAAGNRFDASTALYHAVGGVLHQSATTPTIVVREPVPPKNVQAGYLIPRTGQRLDLTFLPREPPAARLPVITAPAPLPMGAGTTLVQLLQQIDASPGSATAPFAPAVLTSLVTSVVRNADGTPQYFLLAVPHPAGGPPHLIAGRIPATAADELRDLARRHPGSLNKITPSAVNPTVPIEWCRVSDERQAVTTRRDASRPVNNYQDKHVHIWGCGGIGSWTAEFIARAGAARITLCDPGVVTGGLLVRQNFLETDIGETKAAALADRLRNIDDHLTVDIANGILPDDAEQVMRQADLVIDATISLAIGQALDVFARTPDRKATLAQIATDTRTGTLGILTACAPDTLQGPHILDSQAGLSVLGDHRLELYHPLWQETEHSDELVPTRGCSVPTFHGSSADLAAVAATLTTFLGMQMAASVSGTHLIALPHAHSGPHHHYIPPTP</sequence>
<dbReference type="Gene3D" id="3.40.50.720">
    <property type="entry name" value="NAD(P)-binding Rossmann-like Domain"/>
    <property type="match status" value="1"/>
</dbReference>
<feature type="domain" description="Cap2 central linker" evidence="2">
    <location>
        <begin position="201"/>
        <end position="321"/>
    </location>
</feature>
<dbReference type="InterPro" id="IPR032865">
    <property type="entry name" value="Prok-E2_A"/>
</dbReference>
<accession>A0A0X3XDC5</accession>
<dbReference type="RefSeq" id="WP_059141905.1">
    <property type="nucleotide sequence ID" value="NZ_LLZJ01000003.1"/>
</dbReference>
<gene>
    <name evidence="3" type="ORF">ADL28_01605</name>
</gene>
<dbReference type="InterPro" id="IPR035985">
    <property type="entry name" value="Ubiquitin-activating_enz"/>
</dbReference>
<dbReference type="AlphaFoldDB" id="A0A0X3XDC5"/>
<evidence type="ECO:0000259" key="1">
    <source>
        <dbReference type="Pfam" id="PF00899"/>
    </source>
</evidence>
<feature type="domain" description="THIF-type NAD/FAD binding fold" evidence="1">
    <location>
        <begin position="339"/>
        <end position="448"/>
    </location>
</feature>
<dbReference type="Proteomes" id="UP000053413">
    <property type="component" value="Unassembled WGS sequence"/>
</dbReference>
<dbReference type="CDD" id="cd01483">
    <property type="entry name" value="E1_enzyme_family"/>
    <property type="match status" value="1"/>
</dbReference>
<dbReference type="SUPFAM" id="SSF69572">
    <property type="entry name" value="Activating enzymes of the ubiquitin-like proteins"/>
    <property type="match status" value="1"/>
</dbReference>
<proteinExistence type="predicted"/>
<dbReference type="PANTHER" id="PTHR43267">
    <property type="entry name" value="TRNA THREONYLCARBAMOYLADENOSINE DEHYDRATASE"/>
    <property type="match status" value="1"/>
</dbReference>
<evidence type="ECO:0000313" key="3">
    <source>
        <dbReference type="EMBL" id="KUL67119.1"/>
    </source>
</evidence>
<evidence type="ECO:0000259" key="2">
    <source>
        <dbReference type="Pfam" id="PF26398"/>
    </source>
</evidence>
<dbReference type="InterPro" id="IPR045886">
    <property type="entry name" value="ThiF/MoeB/HesA"/>
</dbReference>
<comment type="caution">
    <text evidence="3">The sequence shown here is derived from an EMBL/GenBank/DDBJ whole genome shotgun (WGS) entry which is preliminary data.</text>
</comment>
<dbReference type="GO" id="GO:0008641">
    <property type="term" value="F:ubiquitin-like modifier activating enzyme activity"/>
    <property type="evidence" value="ECO:0007669"/>
    <property type="project" value="InterPro"/>
</dbReference>
<dbReference type="GO" id="GO:0061504">
    <property type="term" value="P:cyclic threonylcarbamoyladenosine biosynthetic process"/>
    <property type="evidence" value="ECO:0007669"/>
    <property type="project" value="TreeGrafter"/>
</dbReference>
<evidence type="ECO:0000313" key="4">
    <source>
        <dbReference type="Proteomes" id="UP000053413"/>
    </source>
</evidence>
<dbReference type="GO" id="GO:0061503">
    <property type="term" value="F:tRNA threonylcarbamoyladenosine dehydratase"/>
    <property type="evidence" value="ECO:0007669"/>
    <property type="project" value="TreeGrafter"/>
</dbReference>
<dbReference type="InterPro" id="IPR058964">
    <property type="entry name" value="Cap2_linker"/>
</dbReference>
<dbReference type="OrthoDB" id="6377837at2"/>
<name>A0A0X3XDC5_STRVO</name>
<dbReference type="Pfam" id="PF14457">
    <property type="entry name" value="Prok-E2_A"/>
    <property type="match status" value="1"/>
</dbReference>
<reference evidence="4" key="1">
    <citation type="submission" date="2015-10" db="EMBL/GenBank/DDBJ databases">
        <authorList>
            <person name="Ju K.-S."/>
            <person name="Doroghazi J.R."/>
            <person name="Metcalf W.W."/>
        </authorList>
    </citation>
    <scope>NUCLEOTIDE SEQUENCE [LARGE SCALE GENOMIC DNA]</scope>
    <source>
        <strain evidence="4">NRRL F-8817</strain>
    </source>
</reference>
<dbReference type="Pfam" id="PF00899">
    <property type="entry name" value="ThiF"/>
    <property type="match status" value="1"/>
</dbReference>
<dbReference type="Pfam" id="PF26398">
    <property type="entry name" value="Cap2_linker"/>
    <property type="match status" value="1"/>
</dbReference>
<protein>
    <submittedName>
        <fullName evidence="3">Thiamine biosynthesis protein ThiF</fullName>
    </submittedName>
</protein>